<feature type="compositionally biased region" description="Pro residues" evidence="2">
    <location>
        <begin position="374"/>
        <end position="391"/>
    </location>
</feature>
<evidence type="ECO:0000259" key="4">
    <source>
        <dbReference type="Pfam" id="PF03816"/>
    </source>
</evidence>
<dbReference type="EMBL" id="JACHJR010000001">
    <property type="protein sequence ID" value="MBB4948944.1"/>
    <property type="molecule type" value="Genomic_DNA"/>
</dbReference>
<evidence type="ECO:0000256" key="1">
    <source>
        <dbReference type="ARBA" id="ARBA00006068"/>
    </source>
</evidence>
<dbReference type="InterPro" id="IPR004474">
    <property type="entry name" value="LytR_CpsA_psr"/>
</dbReference>
<feature type="transmembrane region" description="Helical" evidence="3">
    <location>
        <begin position="29"/>
        <end position="52"/>
    </location>
</feature>
<dbReference type="NCBIfam" id="TIGR00350">
    <property type="entry name" value="lytR_cpsA_psr"/>
    <property type="match status" value="1"/>
</dbReference>
<dbReference type="Gene3D" id="3.40.630.190">
    <property type="entry name" value="LCP protein"/>
    <property type="match status" value="1"/>
</dbReference>
<dbReference type="Gene3D" id="3.30.70.2390">
    <property type="match status" value="1"/>
</dbReference>
<evidence type="ECO:0000256" key="2">
    <source>
        <dbReference type="SAM" id="MobiDB-lite"/>
    </source>
</evidence>
<evidence type="ECO:0000313" key="7">
    <source>
        <dbReference type="Proteomes" id="UP000573327"/>
    </source>
</evidence>
<dbReference type="RefSeq" id="WP_184918923.1">
    <property type="nucleotide sequence ID" value="NZ_JACHJR010000001.1"/>
</dbReference>
<feature type="region of interest" description="Disordered" evidence="2">
    <location>
        <begin position="359"/>
        <end position="394"/>
    </location>
</feature>
<keyword evidence="7" id="KW-1185">Reference proteome</keyword>
<dbReference type="Pfam" id="PF03816">
    <property type="entry name" value="LytR_cpsA_psr"/>
    <property type="match status" value="1"/>
</dbReference>
<protein>
    <submittedName>
        <fullName evidence="6">LCP family protein required for cell wall assembly</fullName>
    </submittedName>
</protein>
<evidence type="ECO:0000256" key="3">
    <source>
        <dbReference type="SAM" id="Phobius"/>
    </source>
</evidence>
<reference evidence="6 7" key="1">
    <citation type="submission" date="2020-08" db="EMBL/GenBank/DDBJ databases">
        <title>Sequencing the genomes of 1000 actinobacteria strains.</title>
        <authorList>
            <person name="Klenk H.-P."/>
        </authorList>
    </citation>
    <scope>NUCLEOTIDE SEQUENCE [LARGE SCALE GENOMIC DNA]</scope>
    <source>
        <strain evidence="6 7">DSM 44786</strain>
    </source>
</reference>
<name>A0A7W7WJT0_9ACTN</name>
<dbReference type="InterPro" id="IPR027381">
    <property type="entry name" value="LytR/CpsA/Psr_C"/>
</dbReference>
<keyword evidence="3" id="KW-1133">Transmembrane helix</keyword>
<evidence type="ECO:0000259" key="5">
    <source>
        <dbReference type="Pfam" id="PF13399"/>
    </source>
</evidence>
<feature type="domain" description="LytR/CpsA/Psr regulator C-terminal" evidence="5">
    <location>
        <begin position="399"/>
        <end position="483"/>
    </location>
</feature>
<comment type="caution">
    <text evidence="6">The sequence shown here is derived from an EMBL/GenBank/DDBJ whole genome shotgun (WGS) entry which is preliminary data.</text>
</comment>
<dbReference type="PANTHER" id="PTHR33392:SF6">
    <property type="entry name" value="POLYISOPRENYL-TEICHOIC ACID--PEPTIDOGLYCAN TEICHOIC ACID TRANSFERASE TAGU"/>
    <property type="match status" value="1"/>
</dbReference>
<gene>
    <name evidence="6" type="ORF">F4556_004479</name>
</gene>
<organism evidence="6 7">
    <name type="scientific">Kitasatospora gansuensis</name>
    <dbReference type="NCBI Taxonomy" id="258050"/>
    <lineage>
        <taxon>Bacteria</taxon>
        <taxon>Bacillati</taxon>
        <taxon>Actinomycetota</taxon>
        <taxon>Actinomycetes</taxon>
        <taxon>Kitasatosporales</taxon>
        <taxon>Streptomycetaceae</taxon>
        <taxon>Kitasatospora</taxon>
    </lineage>
</organism>
<evidence type="ECO:0000313" key="6">
    <source>
        <dbReference type="EMBL" id="MBB4948944.1"/>
    </source>
</evidence>
<dbReference type="AlphaFoldDB" id="A0A7W7WJT0"/>
<dbReference type="Proteomes" id="UP000573327">
    <property type="component" value="Unassembled WGS sequence"/>
</dbReference>
<proteinExistence type="inferred from homology"/>
<dbReference type="Pfam" id="PF13399">
    <property type="entry name" value="LytR_C"/>
    <property type="match status" value="1"/>
</dbReference>
<comment type="similarity">
    <text evidence="1">Belongs to the LytR/CpsA/Psr (LCP) family.</text>
</comment>
<keyword evidence="3" id="KW-0812">Transmembrane</keyword>
<accession>A0A7W7WJT0</accession>
<sequence length="525" mass="55452">MTDVQTRPTGGRAADRRAARKVRSGRRRWLRITALALGFVLVAGCGAGYWYYQHLNGNFQAGELNLSDVTGAKTAPNAAGQTPLNILLIGTDNRGSAANVDLGGGADDANRPGLADVQMLLHVSADRSNASLISIPRDTLVDIPACHSEDGKTNYPALRKTMINEALARGGPGCLVGTWQALTQVHIDHYMMVDFAGVASMATAVGGVPVCVNMNLWDRYQKGIGGTDLKLSKGTHYLEGADALKWLRVRDAWGDDIGRTKAQHMYLSAMVRELKAKGSLTDPGRLMSLAEAATKSLSVDKPLADIRKLYELGTELREVPTERITTLTVPVDSAKSDPDRLELRQPDTDQIWKLLLADRPFDDKGPAPSAAPQSPAPQSPAPTPTPDPTPSVPVAKGEIELTVQNASGTEGRAKEISTALGHLGFTGATAIAGGGTRPATQLSYPATRSAQAHAVAAALGLPATALKETGTGRTLTLVLGADWPTGATFPVTAAPTQLPKSAEAVTADDDKSCMTVNPQGRIYTY</sequence>
<dbReference type="PANTHER" id="PTHR33392">
    <property type="entry name" value="POLYISOPRENYL-TEICHOIC ACID--PEPTIDOGLYCAN TEICHOIC ACID TRANSFERASE TAGU"/>
    <property type="match status" value="1"/>
</dbReference>
<dbReference type="InterPro" id="IPR050922">
    <property type="entry name" value="LytR/CpsA/Psr_CW_biosynth"/>
</dbReference>
<feature type="domain" description="Cell envelope-related transcriptional attenuator" evidence="4">
    <location>
        <begin position="115"/>
        <end position="275"/>
    </location>
</feature>
<keyword evidence="3" id="KW-0472">Membrane</keyword>